<dbReference type="AlphaFoldDB" id="A0A4Q0VW29"/>
<dbReference type="Gene3D" id="1.10.10.1250">
    <property type="entry name" value="RNA polymerase, subunit delta, N-terminal domain"/>
    <property type="match status" value="1"/>
</dbReference>
<evidence type="ECO:0000256" key="2">
    <source>
        <dbReference type="ARBA" id="ARBA00022478"/>
    </source>
</evidence>
<dbReference type="HAMAP" id="MF_00357">
    <property type="entry name" value="RNApol_bact_RpoE"/>
    <property type="match status" value="1"/>
</dbReference>
<feature type="compositionally biased region" description="Acidic residues" evidence="7">
    <location>
        <begin position="104"/>
        <end position="179"/>
    </location>
</feature>
<reference evidence="9 10" key="1">
    <citation type="journal article" date="2019" name="Int. J. Syst. Evol. Microbiol.">
        <title>Anaerobacillus alkaliphilus sp. nov., a novel alkaliphilic and moderately halophilic bacterium.</title>
        <authorList>
            <person name="Borsodi A.K."/>
            <person name="Aszalos J.M."/>
            <person name="Bihari P."/>
            <person name="Nagy I."/>
            <person name="Schumann P."/>
            <person name="Sproer C."/>
            <person name="Kovacs A.L."/>
            <person name="Boka K."/>
            <person name="Dobosy P."/>
            <person name="Ovari M."/>
            <person name="Szili-Kovacs T."/>
            <person name="Toth E."/>
        </authorList>
    </citation>
    <scope>NUCLEOTIDE SEQUENCE [LARGE SCALE GENOMIC DNA]</scope>
    <source>
        <strain evidence="9 10">B16-10</strain>
    </source>
</reference>
<accession>A0A4Q0VW29</accession>
<name>A0A4Q0VW29_9BACI</name>
<evidence type="ECO:0000256" key="7">
    <source>
        <dbReference type="SAM" id="MobiDB-lite"/>
    </source>
</evidence>
<keyword evidence="5 6" id="KW-0804">Transcription</keyword>
<comment type="caution">
    <text evidence="9">The sequence shown here is derived from an EMBL/GenBank/DDBJ whole genome shotgun (WGS) entry which is preliminary data.</text>
</comment>
<dbReference type="InterPro" id="IPR029757">
    <property type="entry name" value="RpoE"/>
</dbReference>
<sequence length="179" mass="21098">MTLNEYTPEEISEMSMVEIAYELMRNEKQPFAFGDLVKRVAEIKGLSEEYVSERISYLYADLNIDGRFIALGENRWGLRTWYPYEQADEEVTQTVRRKKKKAEDDEDLEIELDEDFDDLDGDLDDEYEDLEDELDDLVSEENEEEDFDLDLDEEEDVDADDSEDDLDEDLEAEDEDDLL</sequence>
<dbReference type="InterPro" id="IPR038087">
    <property type="entry name" value="RNAP_delta_N_dom_sf"/>
</dbReference>
<evidence type="ECO:0000256" key="5">
    <source>
        <dbReference type="ARBA" id="ARBA00023163"/>
    </source>
</evidence>
<comment type="function">
    <text evidence="6">Participates in both the initiation and recycling phases of transcription. In the presence of the delta subunit, RNAP displays an increased specificity of transcription, a decreased affinity for nucleic acids, and an increased efficiency of RNA synthesis because of enhanced recycling.</text>
</comment>
<dbReference type="OrthoDB" id="401223at2"/>
<evidence type="ECO:0000313" key="10">
    <source>
        <dbReference type="Proteomes" id="UP000290649"/>
    </source>
</evidence>
<dbReference type="Proteomes" id="UP000290649">
    <property type="component" value="Unassembled WGS sequence"/>
</dbReference>
<keyword evidence="4 6" id="KW-0548">Nucleotidyltransferase</keyword>
<keyword evidence="3 6" id="KW-0808">Transferase</keyword>
<dbReference type="GO" id="GO:0000428">
    <property type="term" value="C:DNA-directed RNA polymerase complex"/>
    <property type="evidence" value="ECO:0007669"/>
    <property type="project" value="UniProtKB-KW"/>
</dbReference>
<keyword evidence="10" id="KW-1185">Reference proteome</keyword>
<keyword evidence="2 6" id="KW-0240">DNA-directed RNA polymerase</keyword>
<dbReference type="GO" id="GO:0006355">
    <property type="term" value="P:regulation of DNA-templated transcription"/>
    <property type="evidence" value="ECO:0007669"/>
    <property type="project" value="UniProtKB-UniRule"/>
</dbReference>
<evidence type="ECO:0000256" key="1">
    <source>
        <dbReference type="ARBA" id="ARBA00009828"/>
    </source>
</evidence>
<evidence type="ECO:0000256" key="6">
    <source>
        <dbReference type="HAMAP-Rule" id="MF_00357"/>
    </source>
</evidence>
<evidence type="ECO:0000259" key="8">
    <source>
        <dbReference type="PROSITE" id="PS51913"/>
    </source>
</evidence>
<feature type="region of interest" description="Disordered" evidence="7">
    <location>
        <begin position="92"/>
        <end position="179"/>
    </location>
</feature>
<gene>
    <name evidence="6" type="primary">rpoE</name>
    <name evidence="9" type="ORF">DS745_05275</name>
</gene>
<dbReference type="GO" id="GO:0003899">
    <property type="term" value="F:DNA-directed RNA polymerase activity"/>
    <property type="evidence" value="ECO:0007669"/>
    <property type="project" value="UniProtKB-UniRule"/>
</dbReference>
<comment type="similarity">
    <text evidence="1 6">Belongs to the RpoE family.</text>
</comment>
<feature type="domain" description="HTH HARE-type" evidence="8">
    <location>
        <begin position="14"/>
        <end position="81"/>
    </location>
</feature>
<dbReference type="InterPro" id="IPR007759">
    <property type="entry name" value="Asxl_HARE-HTH"/>
</dbReference>
<dbReference type="EMBL" id="QOUX01000021">
    <property type="protein sequence ID" value="RXJ02725.1"/>
    <property type="molecule type" value="Genomic_DNA"/>
</dbReference>
<dbReference type="NCBIfam" id="TIGR04567">
    <property type="entry name" value="RNAP_delt_lowGC"/>
    <property type="match status" value="1"/>
</dbReference>
<dbReference type="PROSITE" id="PS51913">
    <property type="entry name" value="HTH_HARE"/>
    <property type="match status" value="1"/>
</dbReference>
<proteinExistence type="inferred from homology"/>
<dbReference type="GO" id="GO:0006351">
    <property type="term" value="P:DNA-templated transcription"/>
    <property type="evidence" value="ECO:0007669"/>
    <property type="project" value="InterPro"/>
</dbReference>
<evidence type="ECO:0000256" key="4">
    <source>
        <dbReference type="ARBA" id="ARBA00022695"/>
    </source>
</evidence>
<protein>
    <recommendedName>
        <fullName evidence="6">Probable DNA-directed RNA polymerase subunit delta</fullName>
    </recommendedName>
    <alternativeName>
        <fullName evidence="6">RNAP delta factor</fullName>
    </alternativeName>
</protein>
<organism evidence="9 10">
    <name type="scientific">Anaerobacillus alkaliphilus</name>
    <dbReference type="NCBI Taxonomy" id="1548597"/>
    <lineage>
        <taxon>Bacteria</taxon>
        <taxon>Bacillati</taxon>
        <taxon>Bacillota</taxon>
        <taxon>Bacilli</taxon>
        <taxon>Bacillales</taxon>
        <taxon>Bacillaceae</taxon>
        <taxon>Anaerobacillus</taxon>
    </lineage>
</organism>
<evidence type="ECO:0000256" key="3">
    <source>
        <dbReference type="ARBA" id="ARBA00022679"/>
    </source>
</evidence>
<comment type="subunit">
    <text evidence="6">RNAP is composed of a core of 2 alpha, a beta and a beta' subunits. The core is associated with a delta subunit and one of several sigma factors.</text>
</comment>
<dbReference type="Pfam" id="PF05066">
    <property type="entry name" value="HARE-HTH"/>
    <property type="match status" value="1"/>
</dbReference>
<evidence type="ECO:0000313" key="9">
    <source>
        <dbReference type="EMBL" id="RXJ02725.1"/>
    </source>
</evidence>